<accession>A0A1G7SDK8</accession>
<dbReference type="Proteomes" id="UP000198923">
    <property type="component" value="Unassembled WGS sequence"/>
</dbReference>
<dbReference type="PANTHER" id="PTHR30535">
    <property type="entry name" value="VITAMIN B12-BINDING PROTEIN"/>
    <property type="match status" value="1"/>
</dbReference>
<dbReference type="Gene3D" id="3.40.50.1980">
    <property type="entry name" value="Nitrogenase molybdenum iron protein domain"/>
    <property type="match status" value="2"/>
</dbReference>
<evidence type="ECO:0000259" key="4">
    <source>
        <dbReference type="PROSITE" id="PS50983"/>
    </source>
</evidence>
<proteinExistence type="inferred from homology"/>
<dbReference type="SUPFAM" id="SSF53807">
    <property type="entry name" value="Helical backbone' metal receptor"/>
    <property type="match status" value="1"/>
</dbReference>
<evidence type="ECO:0000256" key="3">
    <source>
        <dbReference type="SAM" id="SignalP"/>
    </source>
</evidence>
<dbReference type="OrthoDB" id="6495095at2"/>
<dbReference type="GO" id="GO:0071281">
    <property type="term" value="P:cellular response to iron ion"/>
    <property type="evidence" value="ECO:0007669"/>
    <property type="project" value="TreeGrafter"/>
</dbReference>
<comment type="similarity">
    <text evidence="1">Belongs to the bacterial solute-binding protein 8 family.</text>
</comment>
<keyword evidence="2 3" id="KW-0732">Signal</keyword>
<dbReference type="CDD" id="cd01143">
    <property type="entry name" value="YvrC"/>
    <property type="match status" value="1"/>
</dbReference>
<sequence length="326" mass="33532">MRPLRKAFAGVLFGALLLTGCGADGDTGARAASPSPTASAGTFPVTVSAGNGAVTIPKRPERVVSLSPTATETLFAIGAGPQVVAVDDQSNHPPQAPKTDLSGFKPNAEAIIAQRPDLVVLSDDMDNIVAELTKVKVPVLLEGSALKLDDAYDQITDLGAATGNTAAAGKLAADVKGEIERLAAAAPASTKKLTFYHEVDKSLFSTTSNTFIGQIYTLFGLENIADKAPDASGGYPKLSAEFIADADPDLIFLADVKCCGQSAETVAKRPGWGDLTAVKNDSVIALDDDIASRWGPRIVDLAKTLAAAREAALDKNADKAGAKAGS</sequence>
<name>A0A1G7SDK8_9ACTN</name>
<dbReference type="EMBL" id="FNCN01000002">
    <property type="protein sequence ID" value="SDG21051.1"/>
    <property type="molecule type" value="Genomic_DNA"/>
</dbReference>
<dbReference type="InterPro" id="IPR002491">
    <property type="entry name" value="ABC_transptr_periplasmic_BD"/>
</dbReference>
<dbReference type="STRING" id="504805.SAMN05421505_102265"/>
<dbReference type="AlphaFoldDB" id="A0A1G7SDK8"/>
<keyword evidence="6" id="KW-1185">Reference proteome</keyword>
<dbReference type="PROSITE" id="PS51257">
    <property type="entry name" value="PROKAR_LIPOPROTEIN"/>
    <property type="match status" value="1"/>
</dbReference>
<dbReference type="RefSeq" id="WP_093167971.1">
    <property type="nucleotide sequence ID" value="NZ_FNCN01000002.1"/>
</dbReference>
<dbReference type="PROSITE" id="PS50983">
    <property type="entry name" value="FE_B12_PBP"/>
    <property type="match status" value="1"/>
</dbReference>
<protein>
    <submittedName>
        <fullName evidence="5">Iron complex transport system substrate-binding protein</fullName>
    </submittedName>
</protein>
<dbReference type="NCBIfam" id="NF038402">
    <property type="entry name" value="TroA_like"/>
    <property type="match status" value="1"/>
</dbReference>
<evidence type="ECO:0000313" key="5">
    <source>
        <dbReference type="EMBL" id="SDG21051.1"/>
    </source>
</evidence>
<feature type="domain" description="Fe/B12 periplasmic-binding" evidence="4">
    <location>
        <begin position="62"/>
        <end position="316"/>
    </location>
</feature>
<feature type="signal peptide" evidence="3">
    <location>
        <begin position="1"/>
        <end position="23"/>
    </location>
</feature>
<gene>
    <name evidence="5" type="ORF">SAMN05421505_102265</name>
</gene>
<dbReference type="InterPro" id="IPR050902">
    <property type="entry name" value="ABC_Transporter_SBP"/>
</dbReference>
<dbReference type="PANTHER" id="PTHR30535:SF34">
    <property type="entry name" value="MOLYBDATE-BINDING PROTEIN MOLA"/>
    <property type="match status" value="1"/>
</dbReference>
<evidence type="ECO:0000256" key="1">
    <source>
        <dbReference type="ARBA" id="ARBA00008814"/>
    </source>
</evidence>
<evidence type="ECO:0000313" key="6">
    <source>
        <dbReference type="Proteomes" id="UP000198923"/>
    </source>
</evidence>
<evidence type="ECO:0000256" key="2">
    <source>
        <dbReference type="ARBA" id="ARBA00022729"/>
    </source>
</evidence>
<dbReference type="InterPro" id="IPR054828">
    <property type="entry name" value="Vit_B12_bind_prot"/>
</dbReference>
<dbReference type="Pfam" id="PF01497">
    <property type="entry name" value="Peripla_BP_2"/>
    <property type="match status" value="1"/>
</dbReference>
<organism evidence="5 6">
    <name type="scientific">Sinosporangium album</name>
    <dbReference type="NCBI Taxonomy" id="504805"/>
    <lineage>
        <taxon>Bacteria</taxon>
        <taxon>Bacillati</taxon>
        <taxon>Actinomycetota</taxon>
        <taxon>Actinomycetes</taxon>
        <taxon>Streptosporangiales</taxon>
        <taxon>Streptosporangiaceae</taxon>
        <taxon>Sinosporangium</taxon>
    </lineage>
</organism>
<feature type="chain" id="PRO_5038784739" evidence="3">
    <location>
        <begin position="24"/>
        <end position="326"/>
    </location>
</feature>
<reference evidence="5 6" key="1">
    <citation type="submission" date="2016-10" db="EMBL/GenBank/DDBJ databases">
        <authorList>
            <person name="de Groot N.N."/>
        </authorList>
    </citation>
    <scope>NUCLEOTIDE SEQUENCE [LARGE SCALE GENOMIC DNA]</scope>
    <source>
        <strain evidence="5 6">CPCC 201354</strain>
    </source>
</reference>